<sequence length="83" mass="9256">MALAEITHSNVVLETISSQKSYLSLKPAEKGTITKDVTAKTVEMVKLTGSSVYKDYNDQTRELFIDRMIESPMEKGKVTLTNT</sequence>
<protein>
    <submittedName>
        <fullName evidence="1">Uncharacterized protein</fullName>
    </submittedName>
</protein>
<organism evidence="1 2">
    <name type="scientific">Thamnidium elegans</name>
    <dbReference type="NCBI Taxonomy" id="101142"/>
    <lineage>
        <taxon>Eukaryota</taxon>
        <taxon>Fungi</taxon>
        <taxon>Fungi incertae sedis</taxon>
        <taxon>Mucoromycota</taxon>
        <taxon>Mucoromycotina</taxon>
        <taxon>Mucoromycetes</taxon>
        <taxon>Mucorales</taxon>
        <taxon>Mucorineae</taxon>
        <taxon>Mucoraceae</taxon>
        <taxon>Thamnidium</taxon>
    </lineage>
</organism>
<evidence type="ECO:0000313" key="2">
    <source>
        <dbReference type="Proteomes" id="UP000613177"/>
    </source>
</evidence>
<proteinExistence type="predicted"/>
<dbReference type="OrthoDB" id="2214365at2759"/>
<dbReference type="EMBL" id="JAEPRE010000004">
    <property type="protein sequence ID" value="KAG2237673.1"/>
    <property type="molecule type" value="Genomic_DNA"/>
</dbReference>
<keyword evidence="2" id="KW-1185">Reference proteome</keyword>
<reference evidence="1" key="1">
    <citation type="submission" date="2021-01" db="EMBL/GenBank/DDBJ databases">
        <title>Metabolic potential, ecology and presence of endohyphal bacteria is reflected in genomic diversity of Mucoromycotina.</title>
        <authorList>
            <person name="Muszewska A."/>
            <person name="Okrasinska A."/>
            <person name="Steczkiewicz K."/>
            <person name="Drgas O."/>
            <person name="Orlowska M."/>
            <person name="Perlinska-Lenart U."/>
            <person name="Aleksandrzak-Piekarczyk T."/>
            <person name="Szatraj K."/>
            <person name="Zielenkiewicz U."/>
            <person name="Pilsyk S."/>
            <person name="Malc E."/>
            <person name="Mieczkowski P."/>
            <person name="Kruszewska J.S."/>
            <person name="Biernat P."/>
            <person name="Pawlowska J."/>
        </authorList>
    </citation>
    <scope>NUCLEOTIDE SEQUENCE</scope>
    <source>
        <strain evidence="1">WA0000018081</strain>
    </source>
</reference>
<comment type="caution">
    <text evidence="1">The sequence shown here is derived from an EMBL/GenBank/DDBJ whole genome shotgun (WGS) entry which is preliminary data.</text>
</comment>
<dbReference type="Proteomes" id="UP000613177">
    <property type="component" value="Unassembled WGS sequence"/>
</dbReference>
<evidence type="ECO:0000313" key="1">
    <source>
        <dbReference type="EMBL" id="KAG2237673.1"/>
    </source>
</evidence>
<name>A0A8H7T0L9_9FUNG</name>
<accession>A0A8H7T0L9</accession>
<gene>
    <name evidence="1" type="ORF">INT48_004576</name>
</gene>
<dbReference type="AlphaFoldDB" id="A0A8H7T0L9"/>